<organism evidence="2 3">
    <name type="scientific">Aquicella lusitana</name>
    <dbReference type="NCBI Taxonomy" id="254246"/>
    <lineage>
        <taxon>Bacteria</taxon>
        <taxon>Pseudomonadati</taxon>
        <taxon>Pseudomonadota</taxon>
        <taxon>Gammaproteobacteria</taxon>
        <taxon>Legionellales</taxon>
        <taxon>Coxiellaceae</taxon>
        <taxon>Aquicella</taxon>
    </lineage>
</organism>
<keyword evidence="3" id="KW-1185">Reference proteome</keyword>
<accession>A0A370G2N1</accession>
<dbReference type="Proteomes" id="UP000254720">
    <property type="component" value="Unassembled WGS sequence"/>
</dbReference>
<gene>
    <name evidence="2" type="ORF">C8D86_13511</name>
</gene>
<dbReference type="OrthoDB" id="6707589at2"/>
<evidence type="ECO:0000313" key="3">
    <source>
        <dbReference type="Proteomes" id="UP000254720"/>
    </source>
</evidence>
<proteinExistence type="predicted"/>
<sequence length="88" mass="10470">MMSKQSKQALEKLKEQRDKLNARIQQKEARLKSSERKIDTRKKILIGSYFLDNAIKENKLDEIKSLMDKYLKRNSDRSLFDLELLPDN</sequence>
<dbReference type="EMBL" id="QQAX01000035">
    <property type="protein sequence ID" value="RDI37985.1"/>
    <property type="molecule type" value="Genomic_DNA"/>
</dbReference>
<reference evidence="2 3" key="1">
    <citation type="submission" date="2018-07" db="EMBL/GenBank/DDBJ databases">
        <title>Genomic Encyclopedia of Type Strains, Phase IV (KMG-IV): sequencing the most valuable type-strain genomes for metagenomic binning, comparative biology and taxonomic classification.</title>
        <authorList>
            <person name="Goeker M."/>
        </authorList>
    </citation>
    <scope>NUCLEOTIDE SEQUENCE [LARGE SCALE GENOMIC DNA]</scope>
    <source>
        <strain evidence="2 3">DSM 16500</strain>
    </source>
</reference>
<evidence type="ECO:0000313" key="2">
    <source>
        <dbReference type="EMBL" id="RDI37985.1"/>
    </source>
</evidence>
<dbReference type="AlphaFoldDB" id="A0A370G2N1"/>
<keyword evidence="1" id="KW-0175">Coiled coil</keyword>
<dbReference type="RefSeq" id="WP_114835392.1">
    <property type="nucleotide sequence ID" value="NZ_LR699118.1"/>
</dbReference>
<comment type="caution">
    <text evidence="2">The sequence shown here is derived from an EMBL/GenBank/DDBJ whole genome shotgun (WGS) entry which is preliminary data.</text>
</comment>
<protein>
    <submittedName>
        <fullName evidence="2">Relaxasome subunit MobC</fullName>
    </submittedName>
</protein>
<name>A0A370G2N1_9COXI</name>
<evidence type="ECO:0000256" key="1">
    <source>
        <dbReference type="SAM" id="Coils"/>
    </source>
</evidence>
<feature type="coiled-coil region" evidence="1">
    <location>
        <begin position="3"/>
        <end position="73"/>
    </location>
</feature>